<proteinExistence type="predicted"/>
<dbReference type="Gene3D" id="3.30.30.10">
    <property type="entry name" value="Knottin, scorpion toxin-like"/>
    <property type="match status" value="1"/>
</dbReference>
<dbReference type="InterPro" id="IPR008176">
    <property type="entry name" value="Defensin_plant"/>
</dbReference>
<dbReference type="Pfam" id="PF00304">
    <property type="entry name" value="Gamma-thionin"/>
    <property type="match status" value="1"/>
</dbReference>
<reference evidence="8 9" key="1">
    <citation type="journal article" date="2021" name="Comput. Struct. Biotechnol. J.">
        <title>De novo genome assembly of the potent medicinal plant Rehmannia glutinosa using nanopore technology.</title>
        <authorList>
            <person name="Ma L."/>
            <person name="Dong C."/>
            <person name="Song C."/>
            <person name="Wang X."/>
            <person name="Zheng X."/>
            <person name="Niu Y."/>
            <person name="Chen S."/>
            <person name="Feng W."/>
        </authorList>
    </citation>
    <scope>NUCLEOTIDE SEQUENCE [LARGE SCALE GENOMIC DNA]</scope>
    <source>
        <strain evidence="8">DH-2019</strain>
    </source>
</reference>
<evidence type="ECO:0000256" key="4">
    <source>
        <dbReference type="ARBA" id="ARBA00023157"/>
    </source>
</evidence>
<evidence type="ECO:0000256" key="1">
    <source>
        <dbReference type="ARBA" id="ARBA00004613"/>
    </source>
</evidence>
<sequence>MAAKLNGLLMFILLLVFQEMVIMRGEAETCEAKSKLFNGACFSTKNCGSICEKEGFSGGKCKFFKCVCFKDCNINGGGGTPAQGPPADAPPAEGPPSEDPPSDGPPGEGPPAEGPPSEEQPGEGPPEGGEVPPGNCSPATDV</sequence>
<dbReference type="SMART" id="SM00505">
    <property type="entry name" value="Knot1"/>
    <property type="match status" value="1"/>
</dbReference>
<dbReference type="PANTHER" id="PTHR33147">
    <property type="entry name" value="DEFENSIN-LIKE PROTEIN 1"/>
    <property type="match status" value="1"/>
</dbReference>
<dbReference type="Proteomes" id="UP001318860">
    <property type="component" value="Unassembled WGS sequence"/>
</dbReference>
<evidence type="ECO:0000256" key="6">
    <source>
        <dbReference type="SAM" id="SignalP"/>
    </source>
</evidence>
<feature type="domain" description="Knottins-like" evidence="7">
    <location>
        <begin position="29"/>
        <end position="72"/>
    </location>
</feature>
<accession>A0ABR0VGH4</accession>
<evidence type="ECO:0000259" key="7">
    <source>
        <dbReference type="SMART" id="SM00505"/>
    </source>
</evidence>
<dbReference type="SUPFAM" id="SSF57095">
    <property type="entry name" value="Scorpion toxin-like"/>
    <property type="match status" value="1"/>
</dbReference>
<keyword evidence="2" id="KW-0964">Secreted</keyword>
<feature type="signal peptide" evidence="6">
    <location>
        <begin position="1"/>
        <end position="27"/>
    </location>
</feature>
<gene>
    <name evidence="8" type="ORF">DH2020_033146</name>
</gene>
<feature type="chain" id="PRO_5046853701" description="Knottins-like domain-containing protein" evidence="6">
    <location>
        <begin position="28"/>
        <end position="142"/>
    </location>
</feature>
<evidence type="ECO:0000256" key="2">
    <source>
        <dbReference type="ARBA" id="ARBA00022525"/>
    </source>
</evidence>
<evidence type="ECO:0000313" key="9">
    <source>
        <dbReference type="Proteomes" id="UP001318860"/>
    </source>
</evidence>
<comment type="caution">
    <text evidence="8">The sequence shown here is derived from an EMBL/GenBank/DDBJ whole genome shotgun (WGS) entry which is preliminary data.</text>
</comment>
<dbReference type="CDD" id="cd00107">
    <property type="entry name" value="Knot1"/>
    <property type="match status" value="1"/>
</dbReference>
<name>A0ABR0VGH4_REHGL</name>
<evidence type="ECO:0000313" key="8">
    <source>
        <dbReference type="EMBL" id="KAK6133107.1"/>
    </source>
</evidence>
<comment type="subcellular location">
    <subcellularLocation>
        <location evidence="1">Secreted</location>
    </subcellularLocation>
</comment>
<feature type="region of interest" description="Disordered" evidence="5">
    <location>
        <begin position="79"/>
        <end position="142"/>
    </location>
</feature>
<protein>
    <recommendedName>
        <fullName evidence="7">Knottins-like domain-containing protein</fullName>
    </recommendedName>
</protein>
<organism evidence="8 9">
    <name type="scientific">Rehmannia glutinosa</name>
    <name type="common">Chinese foxglove</name>
    <dbReference type="NCBI Taxonomy" id="99300"/>
    <lineage>
        <taxon>Eukaryota</taxon>
        <taxon>Viridiplantae</taxon>
        <taxon>Streptophyta</taxon>
        <taxon>Embryophyta</taxon>
        <taxon>Tracheophyta</taxon>
        <taxon>Spermatophyta</taxon>
        <taxon>Magnoliopsida</taxon>
        <taxon>eudicotyledons</taxon>
        <taxon>Gunneridae</taxon>
        <taxon>Pentapetalae</taxon>
        <taxon>asterids</taxon>
        <taxon>lamiids</taxon>
        <taxon>Lamiales</taxon>
        <taxon>Orobanchaceae</taxon>
        <taxon>Rehmannieae</taxon>
        <taxon>Rehmannia</taxon>
    </lineage>
</organism>
<dbReference type="InterPro" id="IPR003614">
    <property type="entry name" value="Knottins"/>
</dbReference>
<feature type="compositionally biased region" description="Pro residues" evidence="5">
    <location>
        <begin position="83"/>
        <end position="114"/>
    </location>
</feature>
<dbReference type="PRINTS" id="PR00288">
    <property type="entry name" value="PUROTHIONIN"/>
</dbReference>
<keyword evidence="4" id="KW-1015">Disulfide bond</keyword>
<keyword evidence="3 6" id="KW-0732">Signal</keyword>
<evidence type="ECO:0000256" key="3">
    <source>
        <dbReference type="ARBA" id="ARBA00022729"/>
    </source>
</evidence>
<keyword evidence="9" id="KW-1185">Reference proteome</keyword>
<dbReference type="EMBL" id="JABTTQ020001229">
    <property type="protein sequence ID" value="KAK6133107.1"/>
    <property type="molecule type" value="Genomic_DNA"/>
</dbReference>
<evidence type="ECO:0000256" key="5">
    <source>
        <dbReference type="SAM" id="MobiDB-lite"/>
    </source>
</evidence>
<dbReference type="InterPro" id="IPR036574">
    <property type="entry name" value="Scorpion_toxin-like_sf"/>
</dbReference>
<dbReference type="PANTHER" id="PTHR33147:SF26">
    <property type="entry name" value="DEFENSIN-LIKE PROTEIN 7-RELATED"/>
    <property type="match status" value="1"/>
</dbReference>